<accession>A0A6P6GGS4</accession>
<organism evidence="1 2">
    <name type="scientific">Ziziphus jujuba</name>
    <name type="common">Chinese jujube</name>
    <name type="synonym">Ziziphus sativa</name>
    <dbReference type="NCBI Taxonomy" id="326968"/>
    <lineage>
        <taxon>Eukaryota</taxon>
        <taxon>Viridiplantae</taxon>
        <taxon>Streptophyta</taxon>
        <taxon>Embryophyta</taxon>
        <taxon>Tracheophyta</taxon>
        <taxon>Spermatophyta</taxon>
        <taxon>Magnoliopsida</taxon>
        <taxon>eudicotyledons</taxon>
        <taxon>Gunneridae</taxon>
        <taxon>Pentapetalae</taxon>
        <taxon>rosids</taxon>
        <taxon>fabids</taxon>
        <taxon>Rosales</taxon>
        <taxon>Rhamnaceae</taxon>
        <taxon>Paliureae</taxon>
        <taxon>Ziziphus</taxon>
    </lineage>
</organism>
<proteinExistence type="predicted"/>
<dbReference type="PANTHER" id="PTHR33265">
    <property type="entry name" value="AVR9/CF-9 RAPIDLY ELICITED PROTEIN-RELATED"/>
    <property type="match status" value="1"/>
</dbReference>
<protein>
    <submittedName>
        <fullName evidence="2">Uncharacterized protein LOC107427978</fullName>
    </submittedName>
</protein>
<evidence type="ECO:0000313" key="1">
    <source>
        <dbReference type="Proteomes" id="UP001652623"/>
    </source>
</evidence>
<dbReference type="Proteomes" id="UP001652623">
    <property type="component" value="Chromosome 9"/>
</dbReference>
<reference evidence="2" key="1">
    <citation type="submission" date="2025-08" db="UniProtKB">
        <authorList>
            <consortium name="RefSeq"/>
        </authorList>
    </citation>
    <scope>IDENTIFICATION</scope>
    <source>
        <tissue evidence="2">Seedling</tissue>
    </source>
</reference>
<evidence type="ECO:0000313" key="2">
    <source>
        <dbReference type="RefSeq" id="XP_024933318.2"/>
    </source>
</evidence>
<dbReference type="KEGG" id="zju:107427978"/>
<keyword evidence="1" id="KW-1185">Reference proteome</keyword>
<gene>
    <name evidence="2" type="primary">LOC107427978</name>
</gene>
<dbReference type="InParanoid" id="A0A6P6GGS4"/>
<dbReference type="AlphaFoldDB" id="A0A6P6GGS4"/>
<dbReference type="InterPro" id="IPR008480">
    <property type="entry name" value="DUF761_pln"/>
</dbReference>
<dbReference type="Pfam" id="PF05553">
    <property type="entry name" value="DUF761"/>
    <property type="match status" value="1"/>
</dbReference>
<dbReference type="RefSeq" id="XP_024933318.2">
    <property type="nucleotide sequence ID" value="XM_025077550.2"/>
</dbReference>
<sequence>MEIRRSQVVAKRLWNVLRIAFFMIRKGVVSKRKLMMDMNLMMNRGRLLRKSLSNLIPHHHHHSRSSSASKSKMARGGFGGVQEYYEFSCSNSTNPVFSHLPTKRKCNHQYSYYFPCINSPQVMADQMENYYLEDQHVDHVDDEPPTTNNKAFDGGDQKMMRSPHNLMSPFSVRVSNYSSSEDHDHVHIAEDDDENENGRGGGVDDQAEEFITRFYEQLRAQSRMQLLQ</sequence>
<dbReference type="PANTHER" id="PTHR33265:SF6">
    <property type="entry name" value="OS01G0930500 PROTEIN"/>
    <property type="match status" value="1"/>
</dbReference>
<name>A0A6P6GGS4_ZIZJJ</name>
<dbReference type="GeneID" id="107427978"/>